<name>A0A0W0Z681_LEGSP</name>
<evidence type="ECO:0000313" key="4">
    <source>
        <dbReference type="EMBL" id="KTD64625.1"/>
    </source>
</evidence>
<dbReference type="RefSeq" id="WP_058482741.1">
    <property type="nucleotide sequence ID" value="NZ_CAAAII010000002.1"/>
</dbReference>
<evidence type="ECO:0000313" key="5">
    <source>
        <dbReference type="Proteomes" id="UP000054877"/>
    </source>
</evidence>
<protein>
    <submittedName>
        <fullName evidence="4">Protein smf</fullName>
    </submittedName>
</protein>
<dbReference type="Gene3D" id="3.40.50.450">
    <property type="match status" value="1"/>
</dbReference>
<feature type="domain" description="Smf/DprA SLOG" evidence="2">
    <location>
        <begin position="77"/>
        <end position="285"/>
    </location>
</feature>
<dbReference type="Pfam" id="PF02481">
    <property type="entry name" value="DNA_processg_A"/>
    <property type="match status" value="1"/>
</dbReference>
<dbReference type="PATRIC" id="fig|452.5.peg.871"/>
<dbReference type="PANTHER" id="PTHR43022:SF1">
    <property type="entry name" value="PROTEIN SMF"/>
    <property type="match status" value="1"/>
</dbReference>
<organism evidence="4 5">
    <name type="scientific">Legionella spiritensis</name>
    <dbReference type="NCBI Taxonomy" id="452"/>
    <lineage>
        <taxon>Bacteria</taxon>
        <taxon>Pseudomonadati</taxon>
        <taxon>Pseudomonadota</taxon>
        <taxon>Gammaproteobacteria</taxon>
        <taxon>Legionellales</taxon>
        <taxon>Legionellaceae</taxon>
        <taxon>Legionella</taxon>
    </lineage>
</organism>
<dbReference type="OrthoDB" id="9785707at2"/>
<dbReference type="NCBIfam" id="TIGR00732">
    <property type="entry name" value="dprA"/>
    <property type="match status" value="1"/>
</dbReference>
<dbReference type="InterPro" id="IPR041614">
    <property type="entry name" value="DprA_WH"/>
</dbReference>
<dbReference type="PANTHER" id="PTHR43022">
    <property type="entry name" value="PROTEIN SMF"/>
    <property type="match status" value="1"/>
</dbReference>
<dbReference type="InterPro" id="IPR003488">
    <property type="entry name" value="DprA"/>
</dbReference>
<dbReference type="STRING" id="452.Lspi_0792"/>
<dbReference type="InterPro" id="IPR036388">
    <property type="entry name" value="WH-like_DNA-bd_sf"/>
</dbReference>
<dbReference type="Pfam" id="PF17782">
    <property type="entry name" value="WHD_DprA"/>
    <property type="match status" value="1"/>
</dbReference>
<accession>A0A0W0Z681</accession>
<feature type="domain" description="DprA winged helix" evidence="3">
    <location>
        <begin position="295"/>
        <end position="352"/>
    </location>
</feature>
<reference evidence="4 5" key="1">
    <citation type="submission" date="2015-11" db="EMBL/GenBank/DDBJ databases">
        <title>Genomic analysis of 38 Legionella species identifies large and diverse effector repertoires.</title>
        <authorList>
            <person name="Burstein D."/>
            <person name="Amaro F."/>
            <person name="Zusman T."/>
            <person name="Lifshitz Z."/>
            <person name="Cohen O."/>
            <person name="Gilbert J.A."/>
            <person name="Pupko T."/>
            <person name="Shuman H.A."/>
            <person name="Segal G."/>
        </authorList>
    </citation>
    <scope>NUCLEOTIDE SEQUENCE [LARGE SCALE GENOMIC DNA]</scope>
    <source>
        <strain evidence="4 5">Mt.St.Helens-9</strain>
    </source>
</reference>
<comment type="similarity">
    <text evidence="1">Belongs to the DprA/Smf family.</text>
</comment>
<comment type="caution">
    <text evidence="4">The sequence shown here is derived from an EMBL/GenBank/DDBJ whole genome shotgun (WGS) entry which is preliminary data.</text>
</comment>
<evidence type="ECO:0000259" key="3">
    <source>
        <dbReference type="Pfam" id="PF17782"/>
    </source>
</evidence>
<evidence type="ECO:0000259" key="2">
    <source>
        <dbReference type="Pfam" id="PF02481"/>
    </source>
</evidence>
<proteinExistence type="inferred from homology"/>
<keyword evidence="5" id="KW-1185">Reference proteome</keyword>
<sequence length="357" mass="38598">MNNKPYFLALNRINGIGPRHALKLVRHWPCLGEVFARSVDELTGIGLPSKMAEAICRFDMAAIEADLAWEKTDHHHLLTWEDPRYPALLREIHDPPIALYAMGDLNAFQQPCLAMVGSRKPSITGEETARRFAFELAKHQITIVSGLALGIDAQAHTGCLAAGGKTIAVMGTGVNCVYPRRHEALARRISEQGLLISEFPLNSSPNAGHFPRRNRIISGLSLSTLIVEAAIKSGSLITARLALEQNRDVMAIPGSIHNPQARGCHFLLQQGAKLITSTADVLEEFGLSGQSEKMNTPPSSLATNNENLVKCIGFEITTVDQIAIRSGLSIEAVACDLAALEVQGIVKAVPGGYMRCA</sequence>
<evidence type="ECO:0000256" key="1">
    <source>
        <dbReference type="ARBA" id="ARBA00006525"/>
    </source>
</evidence>
<dbReference type="SUPFAM" id="SSF47781">
    <property type="entry name" value="RuvA domain 2-like"/>
    <property type="match status" value="1"/>
</dbReference>
<dbReference type="Proteomes" id="UP000054877">
    <property type="component" value="Unassembled WGS sequence"/>
</dbReference>
<gene>
    <name evidence="4" type="primary">smf</name>
    <name evidence="4" type="ORF">Lspi_0792</name>
</gene>
<dbReference type="AlphaFoldDB" id="A0A0W0Z681"/>
<dbReference type="EMBL" id="LNYX01000012">
    <property type="protein sequence ID" value="KTD64625.1"/>
    <property type="molecule type" value="Genomic_DNA"/>
</dbReference>
<dbReference type="Gene3D" id="1.10.10.10">
    <property type="entry name" value="Winged helix-like DNA-binding domain superfamily/Winged helix DNA-binding domain"/>
    <property type="match status" value="1"/>
</dbReference>
<dbReference type="GO" id="GO:0009294">
    <property type="term" value="P:DNA-mediated transformation"/>
    <property type="evidence" value="ECO:0007669"/>
    <property type="project" value="InterPro"/>
</dbReference>
<dbReference type="InterPro" id="IPR010994">
    <property type="entry name" value="RuvA_2-like"/>
</dbReference>
<dbReference type="InterPro" id="IPR057666">
    <property type="entry name" value="DrpA_SLOG"/>
</dbReference>
<dbReference type="SUPFAM" id="SSF102405">
    <property type="entry name" value="MCP/YpsA-like"/>
    <property type="match status" value="1"/>
</dbReference>